<comment type="caution">
    <text evidence="1">The sequence shown here is derived from an EMBL/GenBank/DDBJ whole genome shotgun (WGS) entry which is preliminary data.</text>
</comment>
<protein>
    <submittedName>
        <fullName evidence="1">Uncharacterized protein</fullName>
    </submittedName>
</protein>
<evidence type="ECO:0000313" key="2">
    <source>
        <dbReference type="Proteomes" id="UP000540412"/>
    </source>
</evidence>
<dbReference type="Proteomes" id="UP000540412">
    <property type="component" value="Unassembled WGS sequence"/>
</dbReference>
<keyword evidence="2" id="KW-1185">Reference proteome</keyword>
<evidence type="ECO:0000313" key="1">
    <source>
        <dbReference type="EMBL" id="MBB5912524.1"/>
    </source>
</evidence>
<organism evidence="1 2">
    <name type="scientific">Nocardia transvalensis</name>
    <dbReference type="NCBI Taxonomy" id="37333"/>
    <lineage>
        <taxon>Bacteria</taxon>
        <taxon>Bacillati</taxon>
        <taxon>Actinomycetota</taxon>
        <taxon>Actinomycetes</taxon>
        <taxon>Mycobacteriales</taxon>
        <taxon>Nocardiaceae</taxon>
        <taxon>Nocardia</taxon>
    </lineage>
</organism>
<dbReference type="AlphaFoldDB" id="A0A7W9PBB2"/>
<gene>
    <name evidence="1" type="ORF">BJY24_001391</name>
</gene>
<dbReference type="RefSeq" id="WP_040750385.1">
    <property type="nucleotide sequence ID" value="NZ_JACHIT010000001.1"/>
</dbReference>
<dbReference type="EMBL" id="JACHIT010000001">
    <property type="protein sequence ID" value="MBB5912524.1"/>
    <property type="molecule type" value="Genomic_DNA"/>
</dbReference>
<accession>A0A7W9PBB2</accession>
<sequence length="374" mass="40398">MPQSTRHDPVTWIDYAEFGERFVKHAVTRARIEAAVSGMAGRGMTIGPFSVGPAGLAGFVAEGSVGKPVIARSGPDVTFEVRIPVSLHVTITLGGQRLRLEAIVEIDLTLHARTADPLLIVIDIPRVAARDVSFVVRAQAIGAAFELLLDPIAVLVQREVANRLNGMLADPAARSGRVFDVVAIMNGTRSEHAAQEGFDWIGYDEFGRRFFPLIVTRERVLDVVEGLAGRAIEVGPLRTGPREAATVGVRGTVRMPRLSERVSDDPVAFDLSIPVALEITVDVLKANHYRAEVEIPLVLVARAADPLLIVIDVAPPDPHTIAVDLHAEGWRARALGRVGNIRQQIAAQVAAVVRRELADASGRTIDVEARLDRI</sequence>
<name>A0A7W9PBB2_9NOCA</name>
<reference evidence="1 2" key="1">
    <citation type="submission" date="2020-08" db="EMBL/GenBank/DDBJ databases">
        <title>Sequencing the genomes of 1000 actinobacteria strains.</title>
        <authorList>
            <person name="Klenk H.-P."/>
        </authorList>
    </citation>
    <scope>NUCLEOTIDE SEQUENCE [LARGE SCALE GENOMIC DNA]</scope>
    <source>
        <strain evidence="1 2">DSM 43582</strain>
    </source>
</reference>
<proteinExistence type="predicted"/>